<dbReference type="InterPro" id="IPR000073">
    <property type="entry name" value="AB_hydrolase_1"/>
</dbReference>
<feature type="signal peptide" evidence="1">
    <location>
        <begin position="1"/>
        <end position="23"/>
    </location>
</feature>
<evidence type="ECO:0000256" key="1">
    <source>
        <dbReference type="SAM" id="SignalP"/>
    </source>
</evidence>
<comment type="caution">
    <text evidence="3">The sequence shown here is derived from an EMBL/GenBank/DDBJ whole genome shotgun (WGS) entry which is preliminary data.</text>
</comment>
<evidence type="ECO:0000313" key="4">
    <source>
        <dbReference type="Proteomes" id="UP000019678"/>
    </source>
</evidence>
<evidence type="ECO:0000313" key="3">
    <source>
        <dbReference type="EMBL" id="EYF08215.1"/>
    </source>
</evidence>
<reference evidence="3 4" key="1">
    <citation type="submission" date="2013-05" db="EMBL/GenBank/DDBJ databases">
        <title>Genome assembly of Chondromyces apiculatus DSM 436.</title>
        <authorList>
            <person name="Sharma G."/>
            <person name="Khatri I."/>
            <person name="Kaur C."/>
            <person name="Mayilraj S."/>
            <person name="Subramanian S."/>
        </authorList>
    </citation>
    <scope>NUCLEOTIDE SEQUENCE [LARGE SCALE GENOMIC DNA]</scope>
    <source>
        <strain evidence="3 4">DSM 436</strain>
    </source>
</reference>
<dbReference type="RefSeq" id="WP_052374106.1">
    <property type="nucleotide sequence ID" value="NZ_ASRX01000005.1"/>
</dbReference>
<dbReference type="STRING" id="1192034.CAP_5976"/>
<accession>A0A017THA8</accession>
<dbReference type="AlphaFoldDB" id="A0A017THA8"/>
<dbReference type="PANTHER" id="PTHR43194">
    <property type="entry name" value="HYDROLASE ALPHA/BETA FOLD FAMILY"/>
    <property type="match status" value="1"/>
</dbReference>
<dbReference type="Gene3D" id="3.40.50.1820">
    <property type="entry name" value="alpha/beta hydrolase"/>
    <property type="match status" value="1"/>
</dbReference>
<proteinExistence type="predicted"/>
<dbReference type="PROSITE" id="PS51257">
    <property type="entry name" value="PROKAR_LIPOPROTEIN"/>
    <property type="match status" value="1"/>
</dbReference>
<dbReference type="PANTHER" id="PTHR43194:SF4">
    <property type="entry name" value="AB HYDROLASE-1 DOMAIN-CONTAINING PROTEIN"/>
    <property type="match status" value="1"/>
</dbReference>
<dbReference type="eggNOG" id="COG1075">
    <property type="taxonomic scope" value="Bacteria"/>
</dbReference>
<keyword evidence="1" id="KW-0732">Signal</keyword>
<sequence length="367" mass="40455">MDRQRRTAFLPLCILLVSTMTTACEKGAAPAKSAPLMIQAQGSFAVGGTVVKSPGTFDPYKPTSDGATLHGDHAYVFYQVPVDRRRLLLVFWHGAGQFSKTWETTPDGREGFQTLFLRRRFPVYVLDQPRRGNAGRSTVSLDVQATPDDQIWYGMFRFGIWPNQFPGVQLSHDPEAMNQFFRSMTPNTGPYDAKVNTEAVSALFDKIGPGILVTHSQGGGPGWLVAMKNPNVRAVATYEPGSGFVFPEGEVPPAMPCLTGPLEGVGVPLSQFRALTKIPIVLYFGDNIPEEPSQVPGLDNWRVRIAMARLFRDAINRHGGDATLVHLPELGIRGNTHFMFSDTNNVEIANLLSKFLTEKHLDEEGRP</sequence>
<dbReference type="OrthoDB" id="7820973at2"/>
<evidence type="ECO:0000259" key="2">
    <source>
        <dbReference type="Pfam" id="PF12697"/>
    </source>
</evidence>
<protein>
    <submittedName>
        <fullName evidence="3">Putative exported protein</fullName>
    </submittedName>
</protein>
<dbReference type="SUPFAM" id="SSF53474">
    <property type="entry name" value="alpha/beta-Hydrolases"/>
    <property type="match status" value="1"/>
</dbReference>
<feature type="chain" id="PRO_5001497276" evidence="1">
    <location>
        <begin position="24"/>
        <end position="367"/>
    </location>
</feature>
<dbReference type="Pfam" id="PF12697">
    <property type="entry name" value="Abhydrolase_6"/>
    <property type="match status" value="1"/>
</dbReference>
<dbReference type="CDD" id="cd12810">
    <property type="entry name" value="Esterase_713_like-3"/>
    <property type="match status" value="1"/>
</dbReference>
<name>A0A017THA8_9BACT</name>
<dbReference type="InterPro" id="IPR050228">
    <property type="entry name" value="Carboxylesterase_BioH"/>
</dbReference>
<dbReference type="EMBL" id="ASRX01000005">
    <property type="protein sequence ID" value="EYF08215.1"/>
    <property type="molecule type" value="Genomic_DNA"/>
</dbReference>
<feature type="domain" description="AB hydrolase-1" evidence="2">
    <location>
        <begin position="89"/>
        <end position="286"/>
    </location>
</feature>
<organism evidence="3 4">
    <name type="scientific">Chondromyces apiculatus DSM 436</name>
    <dbReference type="NCBI Taxonomy" id="1192034"/>
    <lineage>
        <taxon>Bacteria</taxon>
        <taxon>Pseudomonadati</taxon>
        <taxon>Myxococcota</taxon>
        <taxon>Polyangia</taxon>
        <taxon>Polyangiales</taxon>
        <taxon>Polyangiaceae</taxon>
        <taxon>Chondromyces</taxon>
    </lineage>
</organism>
<dbReference type="InterPro" id="IPR029058">
    <property type="entry name" value="AB_hydrolase_fold"/>
</dbReference>
<keyword evidence="4" id="KW-1185">Reference proteome</keyword>
<dbReference type="Proteomes" id="UP000019678">
    <property type="component" value="Unassembled WGS sequence"/>
</dbReference>
<gene>
    <name evidence="3" type="ORF">CAP_5976</name>
</gene>